<evidence type="ECO:0000313" key="4">
    <source>
        <dbReference type="EMBL" id="SDW48223.1"/>
    </source>
</evidence>
<name>A0A1H2TWD3_9RHOB</name>
<keyword evidence="5" id="KW-1185">Reference proteome</keyword>
<dbReference type="PANTHER" id="PTHR46401:SF2">
    <property type="entry name" value="GLYCOSYLTRANSFERASE WBBK-RELATED"/>
    <property type="match status" value="1"/>
</dbReference>
<evidence type="ECO:0000256" key="1">
    <source>
        <dbReference type="ARBA" id="ARBA00022679"/>
    </source>
</evidence>
<reference evidence="4 5" key="1">
    <citation type="submission" date="2016-10" db="EMBL/GenBank/DDBJ databases">
        <authorList>
            <person name="Varghese N."/>
            <person name="Submissions S."/>
        </authorList>
    </citation>
    <scope>NUCLEOTIDE SEQUENCE [LARGE SCALE GENOMIC DNA]</scope>
    <source>
        <strain evidence="4 5">DSM 24802</strain>
    </source>
</reference>
<proteinExistence type="predicted"/>
<evidence type="ECO:0000313" key="5">
    <source>
        <dbReference type="Proteomes" id="UP000199541"/>
    </source>
</evidence>
<dbReference type="EMBL" id="FNOB01000004">
    <property type="protein sequence ID" value="SDW48223.1"/>
    <property type="molecule type" value="Genomic_DNA"/>
</dbReference>
<dbReference type="Proteomes" id="UP000199541">
    <property type="component" value="Unassembled WGS sequence"/>
</dbReference>
<dbReference type="InterPro" id="IPR001296">
    <property type="entry name" value="Glyco_trans_1"/>
</dbReference>
<evidence type="ECO:0000259" key="3">
    <source>
        <dbReference type="Pfam" id="PF12000"/>
    </source>
</evidence>
<dbReference type="Pfam" id="PF00534">
    <property type="entry name" value="Glycos_transf_1"/>
    <property type="match status" value="1"/>
</dbReference>
<accession>A0A1H2TWD3</accession>
<comment type="caution">
    <text evidence="4">The sequence shown here is derived from an EMBL/GenBank/DDBJ whole genome shotgun (WGS) entry which is preliminary data.</text>
</comment>
<dbReference type="SUPFAM" id="SSF53756">
    <property type="entry name" value="UDP-Glycosyltransferase/glycogen phosphorylase"/>
    <property type="match status" value="1"/>
</dbReference>
<dbReference type="Gene3D" id="3.40.50.2000">
    <property type="entry name" value="Glycogen Phosphorylase B"/>
    <property type="match status" value="2"/>
</dbReference>
<organism evidence="4 5">
    <name type="scientific">Allgaiera indica</name>
    <dbReference type="NCBI Taxonomy" id="765699"/>
    <lineage>
        <taxon>Bacteria</taxon>
        <taxon>Pseudomonadati</taxon>
        <taxon>Pseudomonadota</taxon>
        <taxon>Alphaproteobacteria</taxon>
        <taxon>Rhodobacterales</taxon>
        <taxon>Paracoccaceae</taxon>
        <taxon>Allgaiera</taxon>
    </lineage>
</organism>
<protein>
    <submittedName>
        <fullName evidence="4">Glycosyl transferases group 1</fullName>
    </submittedName>
</protein>
<evidence type="ECO:0000259" key="2">
    <source>
        <dbReference type="Pfam" id="PF00534"/>
    </source>
</evidence>
<dbReference type="RefSeq" id="WP_035842526.1">
    <property type="nucleotide sequence ID" value="NZ_BNAB01000001.1"/>
</dbReference>
<dbReference type="PANTHER" id="PTHR46401">
    <property type="entry name" value="GLYCOSYLTRANSFERASE WBBK-RELATED"/>
    <property type="match status" value="1"/>
</dbReference>
<dbReference type="Pfam" id="PF12000">
    <property type="entry name" value="Glyco_trans_4_3"/>
    <property type="match status" value="1"/>
</dbReference>
<sequence>MNILFVHQNYPGQYRQLLEWLIAQRAHRIVFLTQRQGLPVMPGVTIRAYASHHRPAADAYGLSRHFEECMGNGYGAALAAQQLKQEGFTPDIILGHIGWGEVTFLKQVWPGVPVLGYFEYFFLARGGSVGFDPEFPAAPEAPYLMQARNGANYLAAASVDLGQCPTAWQLGTFPSEMQAKCYTCHDGIRTDRLRPDPAASLSLGRLDTALTRDDEVFTYMARNMEPTRGFHIFMRALPRILAARPRARALIIGGNEVSYGKGSGEKGGYRAEMERELGDRLDWDRVHFLGRVPYASYRQVIQLSRCHIYLTVPFVLSWSLIEAMSMGATIVASDTAPVREVIAHGRNGLLVDFFDPAALAAQVTEVLERPGDFADLGVRARADAVAKYDFLSATLPEHLKRINALLPRRDRIELRG</sequence>
<gene>
    <name evidence="4" type="ORF">SAMN05444006_10444</name>
</gene>
<feature type="domain" description="Glycosyl transferase family 1" evidence="2">
    <location>
        <begin position="212"/>
        <end position="380"/>
    </location>
</feature>
<feature type="domain" description="Glycosyl transferase family 4" evidence="3">
    <location>
        <begin position="26"/>
        <end position="192"/>
    </location>
</feature>
<dbReference type="GO" id="GO:0016740">
    <property type="term" value="F:transferase activity"/>
    <property type="evidence" value="ECO:0007669"/>
    <property type="project" value="UniProtKB-KW"/>
</dbReference>
<keyword evidence="1 4" id="KW-0808">Transferase</keyword>
<dbReference type="CDD" id="cd03818">
    <property type="entry name" value="GT4_ExpC-like"/>
    <property type="match status" value="1"/>
</dbReference>
<dbReference type="InterPro" id="IPR022623">
    <property type="entry name" value="Glyco_trans_4"/>
</dbReference>